<reference evidence="10" key="2">
    <citation type="submission" date="2006-05" db="EMBL/GenBank/DDBJ databases">
        <title>Sequencing of the draft genome and assembly of Desulfuromonas acetoxidans DSM 684.</title>
        <authorList>
            <consortium name="US DOE Joint Genome Institute (JGI-PGF)"/>
            <person name="Copeland A."/>
            <person name="Lucas S."/>
            <person name="Lapidus A."/>
            <person name="Barry K."/>
            <person name="Detter J.C."/>
            <person name="Glavina del Rio T."/>
            <person name="Hammon N."/>
            <person name="Israni S."/>
            <person name="Dalin E."/>
            <person name="Tice H."/>
            <person name="Bruce D."/>
            <person name="Pitluck S."/>
            <person name="Richardson P."/>
        </authorList>
    </citation>
    <scope>NUCLEOTIDE SEQUENCE [LARGE SCALE GENOMIC DNA]</scope>
    <source>
        <strain evidence="10">DSM 684</strain>
    </source>
</reference>
<dbReference type="SMART" id="SM00926">
    <property type="entry name" value="Molybdop_Fe4S4"/>
    <property type="match status" value="1"/>
</dbReference>
<dbReference type="EMBL" id="AAEW02000003">
    <property type="protein sequence ID" value="EAT16897.1"/>
    <property type="molecule type" value="Genomic_DNA"/>
</dbReference>
<evidence type="ECO:0000256" key="5">
    <source>
        <dbReference type="ARBA" id="ARBA00023002"/>
    </source>
</evidence>
<evidence type="ECO:0000256" key="8">
    <source>
        <dbReference type="SAM" id="MobiDB-lite"/>
    </source>
</evidence>
<evidence type="ECO:0000256" key="3">
    <source>
        <dbReference type="ARBA" id="ARBA00022505"/>
    </source>
</evidence>
<evidence type="ECO:0000256" key="4">
    <source>
        <dbReference type="ARBA" id="ARBA00022723"/>
    </source>
</evidence>
<proteinExistence type="inferred from homology"/>
<keyword evidence="4" id="KW-0479">Metal-binding</keyword>
<feature type="compositionally biased region" description="Basic and acidic residues" evidence="8">
    <location>
        <begin position="1"/>
        <end position="11"/>
    </location>
</feature>
<organism evidence="10 11">
    <name type="scientific">Desulfuromonas acetoxidans (strain DSM 684 / 11070)</name>
    <dbReference type="NCBI Taxonomy" id="281689"/>
    <lineage>
        <taxon>Bacteria</taxon>
        <taxon>Pseudomonadati</taxon>
        <taxon>Thermodesulfobacteriota</taxon>
        <taxon>Desulfuromonadia</taxon>
        <taxon>Desulfuromonadales</taxon>
        <taxon>Desulfuromonadaceae</taxon>
        <taxon>Desulfuromonas</taxon>
    </lineage>
</organism>
<dbReference type="GO" id="GO:0046872">
    <property type="term" value="F:metal ion binding"/>
    <property type="evidence" value="ECO:0007669"/>
    <property type="project" value="UniProtKB-KW"/>
</dbReference>
<dbReference type="Pfam" id="PF04879">
    <property type="entry name" value="Molybdop_Fe4S4"/>
    <property type="match status" value="1"/>
</dbReference>
<evidence type="ECO:0000313" key="11">
    <source>
        <dbReference type="Proteomes" id="UP000005695"/>
    </source>
</evidence>
<sequence length="756" mass="85028">MAMSKEWKTENEDGSVTVRTCAWSPPGDHPVGYGMKLTVKGDKLIKVEGDEEHPISQGRLCVRNLTLADYVHHPSRILTPMKRKPEDRGKDKWTKISWDEAWDIIVPKIKEYKEKHGAESIIVFGGTGRQACLYYYPLGFASIGTPNVCYPLSGWSCYGPRCSITDYVLGAGYPEIDYAGFYEDRYDDPRFTMPELIVEWGKMALYSNPDGFFGHALIDMMKRGAKMIHIDPRITWLGTRCEEVCQLRPGTDSALGLGFLNVIINEELYDKDFVENWTYGFDELKERVQEYPPSKVADITWVPEDQIIRCARMMATAKPCSIQWGLATDENPNGVQMGHAILSLMAVTGNLDVPGGVTIGPPAALLGKWRVETRSNLSDELWEKRIGAAEWPALSTAMATTHPDETLDTLESGKPYKLRMGWFNSSNFITPTCSAQPDRWYHALKSLEFNVVQDVFMTPTAMAFGDIFLPVSTFAEQDGVVVTHFGRNAVTLGPINEALRVGDTKSDIEVCIELGKKMHPEMWDYDDVPDFFTKQLEPELGVDFDGLREMGAFQPDYIYKKYEKGLLRGDGEPGFNTVTGMVELSSTLFEAWGDDALPYFKEPPYSPVSTPELFSEYPLILTTGARKVTSFHSEHRQIAVLREIDPDPEVELHPDTAAALGINHGDWVLLENMFGKAKLRAKVTPTIHPKVVHATHGWWFPEKDAEEPSLYGVWQSNINTLVPHKHIGKLGFGCPMKQMICKASRLDSFDSYNIEV</sequence>
<dbReference type="Proteomes" id="UP000005695">
    <property type="component" value="Unassembled WGS sequence"/>
</dbReference>
<dbReference type="GO" id="GO:0043546">
    <property type="term" value="F:molybdopterin cofactor binding"/>
    <property type="evidence" value="ECO:0007669"/>
    <property type="project" value="InterPro"/>
</dbReference>
<dbReference type="Pfam" id="PF00384">
    <property type="entry name" value="Molybdopterin"/>
    <property type="match status" value="2"/>
</dbReference>
<comment type="similarity">
    <text evidence="2">Belongs to the prokaryotic molybdopterin-containing oxidoreductase family.</text>
</comment>
<keyword evidence="7" id="KW-0411">Iron-sulfur</keyword>
<name>Q1K2I4_DESA6</name>
<dbReference type="InterPro" id="IPR006963">
    <property type="entry name" value="Mopterin_OxRdtase_4Fe-4S_dom"/>
</dbReference>
<dbReference type="PROSITE" id="PS00932">
    <property type="entry name" value="MOLYBDOPTERIN_PROK_3"/>
    <property type="match status" value="1"/>
</dbReference>
<accession>Q1K2I4</accession>
<keyword evidence="6" id="KW-0408">Iron</keyword>
<reference evidence="10" key="1">
    <citation type="submission" date="2006-05" db="EMBL/GenBank/DDBJ databases">
        <title>Annotation of the draft genome assembly of Desulfuromonas acetoxidans DSM 684.</title>
        <authorList>
            <consortium name="US DOE Joint Genome Institute (JGI-ORNL)"/>
            <person name="Larimer F."/>
            <person name="Land M."/>
            <person name="Hauser L."/>
        </authorList>
    </citation>
    <scope>NUCLEOTIDE SEQUENCE [LARGE SCALE GENOMIC DNA]</scope>
    <source>
        <strain evidence="10">DSM 684</strain>
    </source>
</reference>
<dbReference type="Pfam" id="PF01568">
    <property type="entry name" value="Molydop_binding"/>
    <property type="match status" value="1"/>
</dbReference>
<protein>
    <submittedName>
        <fullName evidence="10">Formate dehydrogenase</fullName>
        <ecNumber evidence="10">1.2.1.2</ecNumber>
    </submittedName>
</protein>
<dbReference type="PANTHER" id="PTHR43742">
    <property type="entry name" value="TRIMETHYLAMINE-N-OXIDE REDUCTASE"/>
    <property type="match status" value="1"/>
</dbReference>
<evidence type="ECO:0000256" key="6">
    <source>
        <dbReference type="ARBA" id="ARBA00023004"/>
    </source>
</evidence>
<dbReference type="AlphaFoldDB" id="Q1K2I4"/>
<dbReference type="Gene3D" id="2.40.40.20">
    <property type="match status" value="1"/>
</dbReference>
<gene>
    <name evidence="10" type="ORF">Dace_2149</name>
</gene>
<feature type="region of interest" description="Disordered" evidence="8">
    <location>
        <begin position="1"/>
        <end position="22"/>
    </location>
</feature>
<dbReference type="InterPro" id="IPR006656">
    <property type="entry name" value="Mopterin_OxRdtase"/>
</dbReference>
<keyword evidence="5 10" id="KW-0560">Oxidoreductase</keyword>
<dbReference type="CDD" id="cd02781">
    <property type="entry name" value="MopB_CT_Acetylene-hydratase"/>
    <property type="match status" value="1"/>
</dbReference>
<dbReference type="GO" id="GO:0018818">
    <property type="term" value="F:acetylene hydratase activity"/>
    <property type="evidence" value="ECO:0007669"/>
    <property type="project" value="InterPro"/>
</dbReference>
<keyword evidence="11" id="KW-1185">Reference proteome</keyword>
<evidence type="ECO:0000313" key="10">
    <source>
        <dbReference type="EMBL" id="EAT16897.1"/>
    </source>
</evidence>
<evidence type="ECO:0000256" key="1">
    <source>
        <dbReference type="ARBA" id="ARBA00001942"/>
    </source>
</evidence>
<dbReference type="InterPro" id="IPR037949">
    <property type="entry name" value="MopB_CT_Acetylene-hydratase"/>
</dbReference>
<dbReference type="Gene3D" id="2.20.25.90">
    <property type="entry name" value="ADC-like domains"/>
    <property type="match status" value="1"/>
</dbReference>
<dbReference type="InterPro" id="IPR050612">
    <property type="entry name" value="Prok_Mopterin_Oxidored"/>
</dbReference>
<comment type="cofactor">
    <cofactor evidence="1">
        <name>Mo-bis(molybdopterin guanine dinucleotide)</name>
        <dbReference type="ChEBI" id="CHEBI:60539"/>
    </cofactor>
</comment>
<dbReference type="InterPro" id="IPR006655">
    <property type="entry name" value="Mopterin_OxRdtase_prok_CS"/>
</dbReference>
<dbReference type="PANTHER" id="PTHR43742:SF6">
    <property type="entry name" value="OXIDOREDUCTASE YYAE-RELATED"/>
    <property type="match status" value="1"/>
</dbReference>
<dbReference type="Gene3D" id="3.40.50.740">
    <property type="match status" value="1"/>
</dbReference>
<feature type="domain" description="4Fe-4S Mo/W bis-MGD-type" evidence="9">
    <location>
        <begin position="14"/>
        <end position="75"/>
    </location>
</feature>
<keyword evidence="3" id="KW-0500">Molybdenum</keyword>
<dbReference type="SUPFAM" id="SSF53706">
    <property type="entry name" value="Formate dehydrogenase/DMSO reductase, domains 1-3"/>
    <property type="match status" value="1"/>
</dbReference>
<evidence type="ECO:0000259" key="9">
    <source>
        <dbReference type="PROSITE" id="PS51669"/>
    </source>
</evidence>
<dbReference type="SUPFAM" id="SSF50692">
    <property type="entry name" value="ADC-like"/>
    <property type="match status" value="1"/>
</dbReference>
<dbReference type="InterPro" id="IPR006657">
    <property type="entry name" value="MoPterin_dinucl-bd_dom"/>
</dbReference>
<dbReference type="GO" id="GO:0016491">
    <property type="term" value="F:oxidoreductase activity"/>
    <property type="evidence" value="ECO:0007669"/>
    <property type="project" value="UniProtKB-KW"/>
</dbReference>
<dbReference type="GO" id="GO:0051536">
    <property type="term" value="F:iron-sulfur cluster binding"/>
    <property type="evidence" value="ECO:0007669"/>
    <property type="project" value="UniProtKB-KW"/>
</dbReference>
<evidence type="ECO:0000256" key="2">
    <source>
        <dbReference type="ARBA" id="ARBA00010312"/>
    </source>
</evidence>
<comment type="caution">
    <text evidence="10">The sequence shown here is derived from an EMBL/GenBank/DDBJ whole genome shotgun (WGS) entry which is preliminary data.</text>
</comment>
<dbReference type="PROSITE" id="PS51669">
    <property type="entry name" value="4FE4S_MOW_BIS_MGD"/>
    <property type="match status" value="1"/>
</dbReference>
<dbReference type="EC" id="1.2.1.2" evidence="10"/>
<evidence type="ECO:0000256" key="7">
    <source>
        <dbReference type="ARBA" id="ARBA00023014"/>
    </source>
</evidence>
<dbReference type="InterPro" id="IPR009010">
    <property type="entry name" value="Asp_de-COase-like_dom_sf"/>
</dbReference>
<dbReference type="Gene3D" id="3.40.228.10">
    <property type="entry name" value="Dimethylsulfoxide Reductase, domain 2"/>
    <property type="match status" value="1"/>
</dbReference>